<keyword evidence="1" id="KW-0472">Membrane</keyword>
<dbReference type="Proteomes" id="UP000441354">
    <property type="component" value="Unassembled WGS sequence"/>
</dbReference>
<feature type="transmembrane region" description="Helical" evidence="1">
    <location>
        <begin position="44"/>
        <end position="64"/>
    </location>
</feature>
<keyword evidence="1" id="KW-1133">Transmembrane helix</keyword>
<dbReference type="EMBL" id="WBOT01000001">
    <property type="protein sequence ID" value="KAB2335601.1"/>
    <property type="molecule type" value="Genomic_DNA"/>
</dbReference>
<evidence type="ECO:0000256" key="1">
    <source>
        <dbReference type="SAM" id="Phobius"/>
    </source>
</evidence>
<keyword evidence="3" id="KW-1185">Reference proteome</keyword>
<name>A0A7V7UX44_9BACI</name>
<feature type="transmembrane region" description="Helical" evidence="1">
    <location>
        <begin position="76"/>
        <end position="99"/>
    </location>
</feature>
<dbReference type="RefSeq" id="WP_151572218.1">
    <property type="nucleotide sequence ID" value="NZ_WBOT01000001.1"/>
</dbReference>
<dbReference type="OrthoDB" id="2660529at2"/>
<accession>A0A7V7UX44</accession>
<reference evidence="2 3" key="1">
    <citation type="journal article" date="2014" name="Arch. Microbiol.">
        <title>Bacillus mesophilum sp. nov., strain IITR-54T, a novel 4-chlorobiphenyl dechlorinating bacterium.</title>
        <authorList>
            <person name="Manickam N."/>
            <person name="Singh N.K."/>
            <person name="Bajaj A."/>
            <person name="Kumar R.M."/>
            <person name="Kaur G."/>
            <person name="Kaur N."/>
            <person name="Bala M."/>
            <person name="Kumar A."/>
            <person name="Mayilraj S."/>
        </authorList>
    </citation>
    <scope>NUCLEOTIDE SEQUENCE [LARGE SCALE GENOMIC DNA]</scope>
    <source>
        <strain evidence="2 3">IITR-54</strain>
    </source>
</reference>
<gene>
    <name evidence="2" type="ORF">F7732_03240</name>
</gene>
<evidence type="ECO:0000313" key="2">
    <source>
        <dbReference type="EMBL" id="KAB2335601.1"/>
    </source>
</evidence>
<dbReference type="AlphaFoldDB" id="A0A7V7UX44"/>
<sequence>MNYFLRLNVVSILYAIMVFVPLELMLNVYRISRITNWELSTVTTLSGIISLVGIIAGTILLYLLTNKWLNGRKRNYWTVILWVPYFVLFVYSFAALFPVTYGGDDPNPGSGLIAIGGLILYPLYILLINFVGMSGEDKSVSHPV</sequence>
<protein>
    <submittedName>
        <fullName evidence="2">Uncharacterized protein</fullName>
    </submittedName>
</protein>
<evidence type="ECO:0000313" key="3">
    <source>
        <dbReference type="Proteomes" id="UP000441354"/>
    </source>
</evidence>
<organism evidence="2 3">
    <name type="scientific">Bacillus mesophilum</name>
    <dbReference type="NCBI Taxonomy" id="1071718"/>
    <lineage>
        <taxon>Bacteria</taxon>
        <taxon>Bacillati</taxon>
        <taxon>Bacillota</taxon>
        <taxon>Bacilli</taxon>
        <taxon>Bacillales</taxon>
        <taxon>Bacillaceae</taxon>
        <taxon>Bacillus</taxon>
    </lineage>
</organism>
<feature type="transmembrane region" description="Helical" evidence="1">
    <location>
        <begin position="12"/>
        <end position="32"/>
    </location>
</feature>
<comment type="caution">
    <text evidence="2">The sequence shown here is derived from an EMBL/GenBank/DDBJ whole genome shotgun (WGS) entry which is preliminary data.</text>
</comment>
<keyword evidence="1" id="KW-0812">Transmembrane</keyword>
<feature type="transmembrane region" description="Helical" evidence="1">
    <location>
        <begin position="111"/>
        <end position="131"/>
    </location>
</feature>
<proteinExistence type="predicted"/>